<protein>
    <submittedName>
        <fullName evidence="1 2">Uncharacterized protein</fullName>
    </submittedName>
</protein>
<name>J3NQM8_GAET3</name>
<dbReference type="OrthoDB" id="10329916at2759"/>
<reference evidence="1" key="3">
    <citation type="submission" date="2010-09" db="EMBL/GenBank/DDBJ databases">
        <title>Annotation of Gaeumannomyces graminis var. tritici R3-111a-1.</title>
        <authorList>
            <consortium name="The Broad Institute Genome Sequencing Platform"/>
            <person name="Ma L.-J."/>
            <person name="Dead R."/>
            <person name="Young S.K."/>
            <person name="Zeng Q."/>
            <person name="Gargeya S."/>
            <person name="Fitzgerald M."/>
            <person name="Haas B."/>
            <person name="Abouelleil A."/>
            <person name="Alvarado L."/>
            <person name="Arachchi H.M."/>
            <person name="Berlin A."/>
            <person name="Brown A."/>
            <person name="Chapman S.B."/>
            <person name="Chen Z."/>
            <person name="Dunbar C."/>
            <person name="Freedman E."/>
            <person name="Gearin G."/>
            <person name="Gellesch M."/>
            <person name="Goldberg J."/>
            <person name="Griggs A."/>
            <person name="Gujja S."/>
            <person name="Heiman D."/>
            <person name="Howarth C."/>
            <person name="Larson L."/>
            <person name="Lui A."/>
            <person name="MacDonald P.J.P."/>
            <person name="Mehta T."/>
            <person name="Montmayeur A."/>
            <person name="Murphy C."/>
            <person name="Neiman D."/>
            <person name="Pearson M."/>
            <person name="Priest M."/>
            <person name="Roberts A."/>
            <person name="Saif S."/>
            <person name="Shea T."/>
            <person name="Shenoy N."/>
            <person name="Sisk P."/>
            <person name="Stolte C."/>
            <person name="Sykes S."/>
            <person name="Yandava C."/>
            <person name="Wortman J."/>
            <person name="Nusbaum C."/>
            <person name="Birren B."/>
        </authorList>
    </citation>
    <scope>NUCLEOTIDE SEQUENCE</scope>
    <source>
        <strain evidence="1">R3-111a-1</strain>
    </source>
</reference>
<gene>
    <name evidence="2" type="primary">20344042</name>
    <name evidence="1" type="ORF">GGTG_03584</name>
</gene>
<dbReference type="EMBL" id="GL385396">
    <property type="protein sequence ID" value="EJT78484.1"/>
    <property type="molecule type" value="Genomic_DNA"/>
</dbReference>
<dbReference type="RefSeq" id="XP_009219629.1">
    <property type="nucleotide sequence ID" value="XM_009221365.1"/>
</dbReference>
<dbReference type="eggNOG" id="ENOG502RN7I">
    <property type="taxonomic scope" value="Eukaryota"/>
</dbReference>
<dbReference type="VEuPathDB" id="FungiDB:GGTG_03584"/>
<proteinExistence type="predicted"/>
<dbReference type="EnsemblFungi" id="EJT78484">
    <property type="protein sequence ID" value="EJT78484"/>
    <property type="gene ID" value="GGTG_03584"/>
</dbReference>
<dbReference type="GeneID" id="20344042"/>
<evidence type="ECO:0000313" key="2">
    <source>
        <dbReference type="EnsemblFungi" id="EJT78484"/>
    </source>
</evidence>
<reference evidence="3" key="1">
    <citation type="submission" date="2010-07" db="EMBL/GenBank/DDBJ databases">
        <title>The genome sequence of Gaeumannomyces graminis var. tritici strain R3-111a-1.</title>
        <authorList>
            <consortium name="The Broad Institute Genome Sequencing Platform"/>
            <person name="Ma L.-J."/>
            <person name="Dead R."/>
            <person name="Young S."/>
            <person name="Zeng Q."/>
            <person name="Koehrsen M."/>
            <person name="Alvarado L."/>
            <person name="Berlin A."/>
            <person name="Chapman S.B."/>
            <person name="Chen Z."/>
            <person name="Freedman E."/>
            <person name="Gellesch M."/>
            <person name="Goldberg J."/>
            <person name="Griggs A."/>
            <person name="Gujja S."/>
            <person name="Heilman E.R."/>
            <person name="Heiman D."/>
            <person name="Hepburn T."/>
            <person name="Howarth C."/>
            <person name="Jen D."/>
            <person name="Larson L."/>
            <person name="Mehta T."/>
            <person name="Neiman D."/>
            <person name="Pearson M."/>
            <person name="Roberts A."/>
            <person name="Saif S."/>
            <person name="Shea T."/>
            <person name="Shenoy N."/>
            <person name="Sisk P."/>
            <person name="Stolte C."/>
            <person name="Sykes S."/>
            <person name="Walk T."/>
            <person name="White J."/>
            <person name="Yandava C."/>
            <person name="Haas B."/>
            <person name="Nusbaum C."/>
            <person name="Birren B."/>
        </authorList>
    </citation>
    <scope>NUCLEOTIDE SEQUENCE [LARGE SCALE GENOMIC DNA]</scope>
    <source>
        <strain evidence="3">R3-111a-1</strain>
    </source>
</reference>
<reference evidence="1" key="2">
    <citation type="submission" date="2010-07" db="EMBL/GenBank/DDBJ databases">
        <authorList>
            <consortium name="The Broad Institute Genome Sequencing Platform"/>
            <consortium name="Broad Institute Genome Sequencing Center for Infectious Disease"/>
            <person name="Ma L.-J."/>
            <person name="Dead R."/>
            <person name="Young S."/>
            <person name="Zeng Q."/>
            <person name="Koehrsen M."/>
            <person name="Alvarado L."/>
            <person name="Berlin A."/>
            <person name="Chapman S.B."/>
            <person name="Chen Z."/>
            <person name="Freedman E."/>
            <person name="Gellesch M."/>
            <person name="Goldberg J."/>
            <person name="Griggs A."/>
            <person name="Gujja S."/>
            <person name="Heilman E.R."/>
            <person name="Heiman D."/>
            <person name="Hepburn T."/>
            <person name="Howarth C."/>
            <person name="Jen D."/>
            <person name="Larson L."/>
            <person name="Mehta T."/>
            <person name="Neiman D."/>
            <person name="Pearson M."/>
            <person name="Roberts A."/>
            <person name="Saif S."/>
            <person name="Shea T."/>
            <person name="Shenoy N."/>
            <person name="Sisk P."/>
            <person name="Stolte C."/>
            <person name="Sykes S."/>
            <person name="Walk T."/>
            <person name="White J."/>
            <person name="Yandava C."/>
            <person name="Haas B."/>
            <person name="Nusbaum C."/>
            <person name="Birren B."/>
        </authorList>
    </citation>
    <scope>NUCLEOTIDE SEQUENCE</scope>
    <source>
        <strain evidence="1">R3-111a-1</strain>
    </source>
</reference>
<dbReference type="HOGENOM" id="CLU_2306679_0_0_1"/>
<evidence type="ECO:0000313" key="1">
    <source>
        <dbReference type="EMBL" id="EJT78484.1"/>
    </source>
</evidence>
<organism evidence="1">
    <name type="scientific">Gaeumannomyces tritici (strain R3-111a-1)</name>
    <name type="common">Wheat and barley take-all root rot fungus</name>
    <name type="synonym">Gaeumannomyces graminis var. tritici</name>
    <dbReference type="NCBI Taxonomy" id="644352"/>
    <lineage>
        <taxon>Eukaryota</taxon>
        <taxon>Fungi</taxon>
        <taxon>Dikarya</taxon>
        <taxon>Ascomycota</taxon>
        <taxon>Pezizomycotina</taxon>
        <taxon>Sordariomycetes</taxon>
        <taxon>Sordariomycetidae</taxon>
        <taxon>Magnaporthales</taxon>
        <taxon>Magnaporthaceae</taxon>
        <taxon>Gaeumannomyces</taxon>
    </lineage>
</organism>
<dbReference type="Proteomes" id="UP000006039">
    <property type="component" value="Unassembled WGS sequence"/>
</dbReference>
<sequence>MDGRYLRELTQRVGLGFTVPITTFVAPASTRFAAGQRVKVLPRGNLSPGSYMEGVVEGVAPSGCGQAGTSYYVTIDSVVLPCGAQPYRDVQPRLCAEGELQADWM</sequence>
<reference evidence="2" key="5">
    <citation type="submission" date="2018-04" db="UniProtKB">
        <authorList>
            <consortium name="EnsemblFungi"/>
        </authorList>
    </citation>
    <scope>IDENTIFICATION</scope>
    <source>
        <strain evidence="2">R3-111a-1</strain>
    </source>
</reference>
<keyword evidence="3" id="KW-1185">Reference proteome</keyword>
<accession>J3NQM8</accession>
<reference evidence="2" key="4">
    <citation type="journal article" date="2015" name="G3 (Bethesda)">
        <title>Genome sequences of three phytopathogenic species of the Magnaporthaceae family of fungi.</title>
        <authorList>
            <person name="Okagaki L.H."/>
            <person name="Nunes C.C."/>
            <person name="Sailsbery J."/>
            <person name="Clay B."/>
            <person name="Brown D."/>
            <person name="John T."/>
            <person name="Oh Y."/>
            <person name="Young N."/>
            <person name="Fitzgerald M."/>
            <person name="Haas B.J."/>
            <person name="Zeng Q."/>
            <person name="Young S."/>
            <person name="Adiconis X."/>
            <person name="Fan L."/>
            <person name="Levin J.Z."/>
            <person name="Mitchell T.K."/>
            <person name="Okubara P.A."/>
            <person name="Farman M.L."/>
            <person name="Kohn L.M."/>
            <person name="Birren B."/>
            <person name="Ma L.-J."/>
            <person name="Dean R.A."/>
        </authorList>
    </citation>
    <scope>NUCLEOTIDE SEQUENCE</scope>
    <source>
        <strain evidence="2">R3-111a-1</strain>
    </source>
</reference>
<evidence type="ECO:0000313" key="3">
    <source>
        <dbReference type="Proteomes" id="UP000006039"/>
    </source>
</evidence>
<dbReference type="AlphaFoldDB" id="J3NQM8"/>